<organism evidence="10 11">
    <name type="scientific">Musa troglodytarum</name>
    <name type="common">fe'i banana</name>
    <dbReference type="NCBI Taxonomy" id="320322"/>
    <lineage>
        <taxon>Eukaryota</taxon>
        <taxon>Viridiplantae</taxon>
        <taxon>Streptophyta</taxon>
        <taxon>Embryophyta</taxon>
        <taxon>Tracheophyta</taxon>
        <taxon>Spermatophyta</taxon>
        <taxon>Magnoliopsida</taxon>
        <taxon>Liliopsida</taxon>
        <taxon>Zingiberales</taxon>
        <taxon>Musaceae</taxon>
        <taxon>Musa</taxon>
    </lineage>
</organism>
<keyword evidence="9" id="KW-0812">Transmembrane</keyword>
<comment type="similarity">
    <text evidence="3">Belongs to the bZIP family.</text>
</comment>
<dbReference type="Proteomes" id="UP001055439">
    <property type="component" value="Chromosome 1"/>
</dbReference>
<evidence type="ECO:0000256" key="3">
    <source>
        <dbReference type="ARBA" id="ARBA00007163"/>
    </source>
</evidence>
<reference evidence="10" key="1">
    <citation type="submission" date="2022-05" db="EMBL/GenBank/DDBJ databases">
        <title>The Musa troglodytarum L. genome provides insights into the mechanism of non-climacteric behaviour and enrichment of carotenoids.</title>
        <authorList>
            <person name="Wang J."/>
        </authorList>
    </citation>
    <scope>NUCLEOTIDE SEQUENCE</scope>
    <source>
        <tissue evidence="10">Leaf</tissue>
    </source>
</reference>
<gene>
    <name evidence="10" type="ORF">MUK42_35739</name>
</gene>
<dbReference type="GO" id="GO:0005789">
    <property type="term" value="C:endoplasmic reticulum membrane"/>
    <property type="evidence" value="ECO:0007669"/>
    <property type="project" value="UniProtKB-SubCell"/>
</dbReference>
<evidence type="ECO:0000256" key="1">
    <source>
        <dbReference type="ARBA" id="ARBA00004123"/>
    </source>
</evidence>
<dbReference type="PANTHER" id="PTHR47416:SF3">
    <property type="entry name" value="BZIP TRANSCRIPTION FACTOR 17-RELATED"/>
    <property type="match status" value="1"/>
</dbReference>
<keyword evidence="9" id="KW-1133">Transmembrane helix</keyword>
<dbReference type="OrthoDB" id="295274at2759"/>
<keyword evidence="9" id="KW-0472">Membrane</keyword>
<feature type="compositionally biased region" description="Basic and acidic residues" evidence="8">
    <location>
        <begin position="399"/>
        <end position="408"/>
    </location>
</feature>
<evidence type="ECO:0000256" key="9">
    <source>
        <dbReference type="SAM" id="Phobius"/>
    </source>
</evidence>
<evidence type="ECO:0000256" key="8">
    <source>
        <dbReference type="SAM" id="MobiDB-lite"/>
    </source>
</evidence>
<feature type="region of interest" description="Disordered" evidence="8">
    <location>
        <begin position="365"/>
        <end position="411"/>
    </location>
</feature>
<evidence type="ECO:0000313" key="11">
    <source>
        <dbReference type="Proteomes" id="UP001055439"/>
    </source>
</evidence>
<sequence length="475" mass="50850">MHSAINELNTKISYIMAENISLRQQLVGGVAPPSPGYPRPGAMAPVNVQWIPRYSLNPQGTQVPLVPIPRLKLQKATLAPKAKKSENKKGQSNTKRVASVSLMGLLFLILIVRGALPSLNLLYGSYDVDDGLSSGRILCQAKSRILSVRGCGNGLNSSNDITLCSRQKGFGGGIDSVTGRRCENVKVGPGMNPKGLSSWPSPGSEAVFTQNSSESLPALLYVPRNGKHVKIDGNLIIHSVLAGEKAIQQTESRQSLDKETGLAIAGNVMSALAISKSGKGLDLQHSKSYGVASDSDDTYANNLKLTSSDGPQQQWFREGMAGPILSSGMCTEVFQFDVSSSSSSSSIFPTGSIMNSSSIINATENLPPSSAHPGKNKNRRIMHPEPIPLRRTTRNNTKQFDKSSERSNLHNNKPVSSVVVSVLADPRDAGDGEGDERISPKSTSRVFVVVLLDSVKYVTYSCVLPFKTSAPHLVN</sequence>
<dbReference type="GO" id="GO:0003677">
    <property type="term" value="F:DNA binding"/>
    <property type="evidence" value="ECO:0007669"/>
    <property type="project" value="UniProtKB-KW"/>
</dbReference>
<feature type="transmembrane region" description="Helical" evidence="9">
    <location>
        <begin position="97"/>
        <end position="116"/>
    </location>
</feature>
<protein>
    <submittedName>
        <fullName evidence="10">BZIP transcription factor</fullName>
    </submittedName>
</protein>
<name>A0A9E7J9Q5_9LILI</name>
<keyword evidence="6" id="KW-0804">Transcription</keyword>
<dbReference type="PANTHER" id="PTHR47416">
    <property type="entry name" value="BASIC-LEUCINE ZIPPER TRANSCRIPTION FACTOR F-RELATED"/>
    <property type="match status" value="1"/>
</dbReference>
<dbReference type="EMBL" id="CP097502">
    <property type="protein sequence ID" value="URD72392.1"/>
    <property type="molecule type" value="Genomic_DNA"/>
</dbReference>
<proteinExistence type="inferred from homology"/>
<dbReference type="AlphaFoldDB" id="A0A9E7J9Q5"/>
<keyword evidence="7" id="KW-0539">Nucleus</keyword>
<evidence type="ECO:0000256" key="5">
    <source>
        <dbReference type="ARBA" id="ARBA00023125"/>
    </source>
</evidence>
<accession>A0A9E7J9Q5</accession>
<comment type="subcellular location">
    <subcellularLocation>
        <location evidence="2">Endoplasmic reticulum membrane</location>
        <topology evidence="2">Single-pass membrane protein</topology>
    </subcellularLocation>
    <subcellularLocation>
        <location evidence="1">Nucleus</location>
    </subcellularLocation>
</comment>
<evidence type="ECO:0000256" key="4">
    <source>
        <dbReference type="ARBA" id="ARBA00023015"/>
    </source>
</evidence>
<evidence type="ECO:0000256" key="2">
    <source>
        <dbReference type="ARBA" id="ARBA00004389"/>
    </source>
</evidence>
<evidence type="ECO:0000313" key="10">
    <source>
        <dbReference type="EMBL" id="URD72392.1"/>
    </source>
</evidence>
<evidence type="ECO:0000256" key="6">
    <source>
        <dbReference type="ARBA" id="ARBA00023163"/>
    </source>
</evidence>
<keyword evidence="4" id="KW-0805">Transcription regulation</keyword>
<dbReference type="GO" id="GO:0005634">
    <property type="term" value="C:nucleus"/>
    <property type="evidence" value="ECO:0007669"/>
    <property type="project" value="UniProtKB-SubCell"/>
</dbReference>
<keyword evidence="5" id="KW-0238">DNA-binding</keyword>
<keyword evidence="11" id="KW-1185">Reference proteome</keyword>
<evidence type="ECO:0000256" key="7">
    <source>
        <dbReference type="ARBA" id="ARBA00023242"/>
    </source>
</evidence>